<feature type="transmembrane region" description="Helical" evidence="2">
    <location>
        <begin position="133"/>
        <end position="156"/>
    </location>
</feature>
<accession>A0A9P7B0Q6</accession>
<keyword evidence="2" id="KW-0812">Transmembrane</keyword>
<keyword evidence="2" id="KW-1133">Transmembrane helix</keyword>
<feature type="compositionally biased region" description="Basic and acidic residues" evidence="1">
    <location>
        <begin position="67"/>
        <end position="83"/>
    </location>
</feature>
<feature type="transmembrane region" description="Helical" evidence="2">
    <location>
        <begin position="396"/>
        <end position="413"/>
    </location>
</feature>
<proteinExistence type="predicted"/>
<dbReference type="OrthoDB" id="2603at2759"/>
<keyword evidence="4" id="KW-1185">Reference proteome</keyword>
<keyword evidence="2" id="KW-0472">Membrane</keyword>
<gene>
    <name evidence="3" type="ORF">D0Z07_0997</name>
</gene>
<feature type="transmembrane region" description="Helical" evidence="2">
    <location>
        <begin position="176"/>
        <end position="194"/>
    </location>
</feature>
<reference evidence="3" key="1">
    <citation type="submission" date="2019-07" db="EMBL/GenBank/DDBJ databases">
        <title>Hyphodiscus hymeniophilus genome sequencing and assembly.</title>
        <authorList>
            <person name="Kramer G."/>
            <person name="Nodwell J."/>
        </authorList>
    </citation>
    <scope>NUCLEOTIDE SEQUENCE</scope>
    <source>
        <strain evidence="3">ATCC 34498</strain>
    </source>
</reference>
<evidence type="ECO:0000313" key="3">
    <source>
        <dbReference type="EMBL" id="KAG0652426.1"/>
    </source>
</evidence>
<feature type="compositionally biased region" description="Basic and acidic residues" evidence="1">
    <location>
        <begin position="29"/>
        <end position="42"/>
    </location>
</feature>
<organism evidence="3 4">
    <name type="scientific">Hyphodiscus hymeniophilus</name>
    <dbReference type="NCBI Taxonomy" id="353542"/>
    <lineage>
        <taxon>Eukaryota</taxon>
        <taxon>Fungi</taxon>
        <taxon>Dikarya</taxon>
        <taxon>Ascomycota</taxon>
        <taxon>Pezizomycotina</taxon>
        <taxon>Leotiomycetes</taxon>
        <taxon>Helotiales</taxon>
        <taxon>Hyphodiscaceae</taxon>
        <taxon>Hyphodiscus</taxon>
    </lineage>
</organism>
<evidence type="ECO:0000256" key="2">
    <source>
        <dbReference type="SAM" id="Phobius"/>
    </source>
</evidence>
<feature type="compositionally biased region" description="Polar residues" evidence="1">
    <location>
        <begin position="43"/>
        <end position="59"/>
    </location>
</feature>
<evidence type="ECO:0000256" key="1">
    <source>
        <dbReference type="SAM" id="MobiDB-lite"/>
    </source>
</evidence>
<protein>
    <recommendedName>
        <fullName evidence="5">Integral membrane protein</fullName>
    </recommendedName>
</protein>
<dbReference type="Proteomes" id="UP000785200">
    <property type="component" value="Unassembled WGS sequence"/>
</dbReference>
<sequence>MSSSGNQHFHGSHHYEGEAHGPFSFLNPTERRAPLPTRKADHQSSQGDSVNSGSTNTVEDNLGKQPPQKDEIRAEDVHRKWRSRDNRKGRHTIVVSPAIDADPKYLTPQSTSTLKETLRGLGRMFTTYPYWDVSYLVAIVFTLGSVVWCINAFFVWLPLEDPASEFPGEIADAGGWTAFVGATIFEFGSVLLMIEAINENRADCFGWALEEALEEKGLMRLKPASSCNHHHKNKGNLVGKGKALEGKPSLNSPMESKDQPNSKNARTWTWWPTWHELTTHYFKELGFLACSAQMFGATVFWISGFTAIPGIFNRLTTTAAQNGAYWAPQVIGGSGFIVSGTLFMLETQQKWYLPAWTVLGWHIGVWNLIGGIGFTLCGALGFAATNSGAVYEGSLATFWGSWCFLIGSAVQWFEALDKHPVDIEEGGGRVSDTQPVA</sequence>
<comment type="caution">
    <text evidence="3">The sequence shown here is derived from an EMBL/GenBank/DDBJ whole genome shotgun (WGS) entry which is preliminary data.</text>
</comment>
<feature type="transmembrane region" description="Helical" evidence="2">
    <location>
        <begin position="285"/>
        <end position="312"/>
    </location>
</feature>
<dbReference type="AlphaFoldDB" id="A0A9P7B0Q6"/>
<feature type="region of interest" description="Disordered" evidence="1">
    <location>
        <begin position="1"/>
        <end position="83"/>
    </location>
</feature>
<name>A0A9P7B0Q6_9HELO</name>
<feature type="transmembrane region" description="Helical" evidence="2">
    <location>
        <begin position="365"/>
        <end position="384"/>
    </location>
</feature>
<feature type="transmembrane region" description="Helical" evidence="2">
    <location>
        <begin position="324"/>
        <end position="345"/>
    </location>
</feature>
<evidence type="ECO:0000313" key="4">
    <source>
        <dbReference type="Proteomes" id="UP000785200"/>
    </source>
</evidence>
<dbReference type="EMBL" id="VNKQ01000003">
    <property type="protein sequence ID" value="KAG0652426.1"/>
    <property type="molecule type" value="Genomic_DNA"/>
</dbReference>
<evidence type="ECO:0008006" key="5">
    <source>
        <dbReference type="Google" id="ProtNLM"/>
    </source>
</evidence>